<gene>
    <name evidence="1" type="ORF">UFOVP241_39</name>
</gene>
<dbReference type="Gene3D" id="1.10.260.40">
    <property type="entry name" value="lambda repressor-like DNA-binding domains"/>
    <property type="match status" value="1"/>
</dbReference>
<protein>
    <recommendedName>
        <fullName evidence="2">HTH_XRE domain containing protein</fullName>
    </recommendedName>
</protein>
<dbReference type="InterPro" id="IPR010982">
    <property type="entry name" value="Lambda_DNA-bd_dom_sf"/>
</dbReference>
<evidence type="ECO:0008006" key="2">
    <source>
        <dbReference type="Google" id="ProtNLM"/>
    </source>
</evidence>
<dbReference type="GO" id="GO:0003677">
    <property type="term" value="F:DNA binding"/>
    <property type="evidence" value="ECO:0007669"/>
    <property type="project" value="InterPro"/>
</dbReference>
<proteinExistence type="predicted"/>
<dbReference type="EMBL" id="LR798286">
    <property type="protein sequence ID" value="CAB5220841.1"/>
    <property type="molecule type" value="Genomic_DNA"/>
</dbReference>
<sequence>MHAAESTVFGMSSQPLSVGDSLYRIRMKQADSKKVLWENVSSLMQREFGKENLTKLAGKAGFGPGTSTRLKGQETSVGTDILDSIAASFDVEPWQLLMPGMGADPKAPTDGLEMPMVDRDRFAALPSDSRIFIQGYVTRLIEEQEQLIAKRNGTYN</sequence>
<organism evidence="1">
    <name type="scientific">uncultured Caudovirales phage</name>
    <dbReference type="NCBI Taxonomy" id="2100421"/>
    <lineage>
        <taxon>Viruses</taxon>
        <taxon>Duplodnaviria</taxon>
        <taxon>Heunggongvirae</taxon>
        <taxon>Uroviricota</taxon>
        <taxon>Caudoviricetes</taxon>
        <taxon>Peduoviridae</taxon>
        <taxon>Maltschvirus</taxon>
        <taxon>Maltschvirus maltsch</taxon>
    </lineage>
</organism>
<name>A0A6J7WS97_9CAUD</name>
<reference evidence="1" key="1">
    <citation type="submission" date="2020-05" db="EMBL/GenBank/DDBJ databases">
        <authorList>
            <person name="Chiriac C."/>
            <person name="Salcher M."/>
            <person name="Ghai R."/>
            <person name="Kavagutti S V."/>
        </authorList>
    </citation>
    <scope>NUCLEOTIDE SEQUENCE</scope>
</reference>
<evidence type="ECO:0000313" key="1">
    <source>
        <dbReference type="EMBL" id="CAB5220841.1"/>
    </source>
</evidence>
<accession>A0A6J7WS97</accession>